<keyword evidence="1" id="KW-0175">Coiled coil</keyword>
<protein>
    <submittedName>
        <fullName evidence="5">IS66 family transposase</fullName>
    </submittedName>
</protein>
<evidence type="ECO:0000313" key="6">
    <source>
        <dbReference type="Proteomes" id="UP000501812"/>
    </source>
</evidence>
<dbReference type="NCBIfam" id="NF033517">
    <property type="entry name" value="transpos_IS66"/>
    <property type="match status" value="1"/>
</dbReference>
<organism evidence="5 6">
    <name type="scientific">Luteolibacter luteus</name>
    <dbReference type="NCBI Taxonomy" id="2728835"/>
    <lineage>
        <taxon>Bacteria</taxon>
        <taxon>Pseudomonadati</taxon>
        <taxon>Verrucomicrobiota</taxon>
        <taxon>Verrucomicrobiia</taxon>
        <taxon>Verrucomicrobiales</taxon>
        <taxon>Verrucomicrobiaceae</taxon>
        <taxon>Luteolibacter</taxon>
    </lineage>
</organism>
<dbReference type="EMBL" id="CP051774">
    <property type="protein sequence ID" value="QJE95263.1"/>
    <property type="molecule type" value="Genomic_DNA"/>
</dbReference>
<dbReference type="InterPro" id="IPR004291">
    <property type="entry name" value="Transposase_IS66_central"/>
</dbReference>
<dbReference type="InterPro" id="IPR052344">
    <property type="entry name" value="Transposase-related"/>
</dbReference>
<feature type="coiled-coil region" evidence="1">
    <location>
        <begin position="23"/>
        <end position="50"/>
    </location>
</feature>
<evidence type="ECO:0000256" key="2">
    <source>
        <dbReference type="SAM" id="MobiDB-lite"/>
    </source>
</evidence>
<evidence type="ECO:0000256" key="1">
    <source>
        <dbReference type="SAM" id="Coils"/>
    </source>
</evidence>
<feature type="domain" description="Transposase IS66 central" evidence="3">
    <location>
        <begin position="180"/>
        <end position="346"/>
    </location>
</feature>
<name>A0A858RGK9_9BACT</name>
<gene>
    <name evidence="5" type="ORF">HHL09_05555</name>
</gene>
<dbReference type="InterPro" id="IPR024463">
    <property type="entry name" value="Transposase_TnpC_homeodom"/>
</dbReference>
<feature type="region of interest" description="Disordered" evidence="2">
    <location>
        <begin position="69"/>
        <end position="105"/>
    </location>
</feature>
<evidence type="ECO:0000313" key="5">
    <source>
        <dbReference type="EMBL" id="QJE95263.1"/>
    </source>
</evidence>
<dbReference type="Proteomes" id="UP000501812">
    <property type="component" value="Chromosome"/>
</dbReference>
<sequence length="351" mass="39058">MIRLAPATASIVDGVIRITPEREQQLVERIALLERENELLRQKLDLVLRKLFGKSSETLDPAQLELLLGEPPGKAPASLPPDGAPEEANASSAAKTERKPRRERIPEHLPVVEEVLLPGPVKACPDAWRRIGEERSDSLDYQPGKVFIRRLVRPVFVKIADRDEAPVTAKLSPRLQDGLTAAPGLIAHVLVSKYCDHLPFYRQEKILATRHGVEIGRNTMCRWAELAVFWLKPLYQRIHDSLLHGGYLQADETPIRYLTPGAGKTGLGYLWILHRPGGDVLFQWHASRGSACLEDLLCGFRGILQCDGYSAYGTHAARNPGITLAACWAHARRKFHEALQTGQNQAISLRG</sequence>
<proteinExistence type="predicted"/>
<evidence type="ECO:0000259" key="4">
    <source>
        <dbReference type="Pfam" id="PF13007"/>
    </source>
</evidence>
<dbReference type="Pfam" id="PF03050">
    <property type="entry name" value="DDE_Tnp_IS66"/>
    <property type="match status" value="1"/>
</dbReference>
<dbReference type="PANTHER" id="PTHR33678:SF1">
    <property type="entry name" value="BLL1576 PROTEIN"/>
    <property type="match status" value="1"/>
</dbReference>
<feature type="domain" description="Transposase TnpC homeodomain" evidence="4">
    <location>
        <begin position="40"/>
        <end position="113"/>
    </location>
</feature>
<dbReference type="KEGG" id="luo:HHL09_05555"/>
<accession>A0A858RGK9</accession>
<dbReference type="AlphaFoldDB" id="A0A858RGK9"/>
<dbReference type="RefSeq" id="WP_169453545.1">
    <property type="nucleotide sequence ID" value="NZ_CP051774.1"/>
</dbReference>
<evidence type="ECO:0000259" key="3">
    <source>
        <dbReference type="Pfam" id="PF03050"/>
    </source>
</evidence>
<dbReference type="Pfam" id="PF13007">
    <property type="entry name" value="LZ_Tnp_IS66"/>
    <property type="match status" value="1"/>
</dbReference>
<dbReference type="PANTHER" id="PTHR33678">
    <property type="entry name" value="BLL1576 PROTEIN"/>
    <property type="match status" value="1"/>
</dbReference>
<keyword evidence="6" id="KW-1185">Reference proteome</keyword>
<reference evidence="5 6" key="1">
    <citation type="submission" date="2020-04" db="EMBL/GenBank/DDBJ databases">
        <title>Luteolibacter sp. G-1-1-1 isolated from soil.</title>
        <authorList>
            <person name="Dahal R.H."/>
        </authorList>
    </citation>
    <scope>NUCLEOTIDE SEQUENCE [LARGE SCALE GENOMIC DNA]</scope>
    <source>
        <strain evidence="5 6">G-1-1-1</strain>
    </source>
</reference>